<accession>A0A0D3IV34</accession>
<dbReference type="KEGG" id="ehx:EMIHUDRAFT_445652"/>
<dbReference type="InterPro" id="IPR018253">
    <property type="entry name" value="DnaJ_domain_CS"/>
</dbReference>
<evidence type="ECO:0000256" key="1">
    <source>
        <dbReference type="SAM" id="MobiDB-lite"/>
    </source>
</evidence>
<dbReference type="PANTHER" id="PTHR45168">
    <property type="entry name" value="DNAJ HOMOLOG SUBFAMILY B MEMBER 2"/>
    <property type="match status" value="1"/>
</dbReference>
<dbReference type="RefSeq" id="XP_005767548.1">
    <property type="nucleotide sequence ID" value="XM_005767491.1"/>
</dbReference>
<dbReference type="InterPro" id="IPR036869">
    <property type="entry name" value="J_dom_sf"/>
</dbReference>
<dbReference type="GO" id="GO:0030544">
    <property type="term" value="F:Hsp70 protein binding"/>
    <property type="evidence" value="ECO:0007669"/>
    <property type="project" value="InterPro"/>
</dbReference>
<dbReference type="OMA" id="FDFWDNP"/>
<name>A0A0D3IV34_EMIH1</name>
<dbReference type="GO" id="GO:0051082">
    <property type="term" value="F:unfolded protein binding"/>
    <property type="evidence" value="ECO:0007669"/>
    <property type="project" value="InterPro"/>
</dbReference>
<evidence type="ECO:0000313" key="2">
    <source>
        <dbReference type="EnsemblProtists" id="EOD15119"/>
    </source>
</evidence>
<organism evidence="2 3">
    <name type="scientific">Emiliania huxleyi (strain CCMP1516)</name>
    <dbReference type="NCBI Taxonomy" id="280463"/>
    <lineage>
        <taxon>Eukaryota</taxon>
        <taxon>Haptista</taxon>
        <taxon>Haptophyta</taxon>
        <taxon>Prymnesiophyceae</taxon>
        <taxon>Isochrysidales</taxon>
        <taxon>Noelaerhabdaceae</taxon>
        <taxon>Emiliania</taxon>
    </lineage>
</organism>
<dbReference type="PROSITE" id="PS00636">
    <property type="entry name" value="DNAJ_1"/>
    <property type="match status" value="1"/>
</dbReference>
<dbReference type="eggNOG" id="KOG0714">
    <property type="taxonomic scope" value="Eukaryota"/>
</dbReference>
<evidence type="ECO:0008006" key="4">
    <source>
        <dbReference type="Google" id="ProtNLM"/>
    </source>
</evidence>
<protein>
    <recommendedName>
        <fullName evidence="4">J domain-containing protein</fullName>
    </recommendedName>
</protein>
<dbReference type="Proteomes" id="UP000013827">
    <property type="component" value="Unassembled WGS sequence"/>
</dbReference>
<dbReference type="STRING" id="2903.R1E2F0"/>
<feature type="region of interest" description="Disordered" evidence="1">
    <location>
        <begin position="134"/>
        <end position="217"/>
    </location>
</feature>
<dbReference type="SUPFAM" id="SSF46565">
    <property type="entry name" value="Chaperone J-domain"/>
    <property type="match status" value="1"/>
</dbReference>
<evidence type="ECO:0000313" key="3">
    <source>
        <dbReference type="Proteomes" id="UP000013827"/>
    </source>
</evidence>
<sequence>MFKLVAEAYEVLADPAKRRVYDAYGHAGRPNVGGGGGGGRGRHEYGQEFGFVDAQSIFREVFGGRDPFAEFFGGRDPHSDFFGDDPFFAAHGSGLRRQFSGGAGGGLPSMFGGMFGGMGGMGGMSGVSFSSSSSFGGGGLGGGSSSSISTSTTIQDGVRVTRRETRTTGPDGRTQVTVEEERTDGSGNVTTRRQLGGDERRPAVSERPRMGLGFGRF</sequence>
<dbReference type="PaxDb" id="2903-EOD15119"/>
<dbReference type="EnsemblProtists" id="EOD15119">
    <property type="protein sequence ID" value="EOD15119"/>
    <property type="gene ID" value="EMIHUDRAFT_445652"/>
</dbReference>
<dbReference type="PANTHER" id="PTHR45168:SF3">
    <property type="entry name" value="DNAJ HEAT SHOCK PROTEIN FAMILY (HSP40) MEMBER B2"/>
    <property type="match status" value="1"/>
</dbReference>
<keyword evidence="3" id="KW-1185">Reference proteome</keyword>
<reference evidence="3" key="1">
    <citation type="journal article" date="2013" name="Nature">
        <title>Pan genome of the phytoplankton Emiliania underpins its global distribution.</title>
        <authorList>
            <person name="Read B.A."/>
            <person name="Kegel J."/>
            <person name="Klute M.J."/>
            <person name="Kuo A."/>
            <person name="Lefebvre S.C."/>
            <person name="Maumus F."/>
            <person name="Mayer C."/>
            <person name="Miller J."/>
            <person name="Monier A."/>
            <person name="Salamov A."/>
            <person name="Young J."/>
            <person name="Aguilar M."/>
            <person name="Claverie J.M."/>
            <person name="Frickenhaus S."/>
            <person name="Gonzalez K."/>
            <person name="Herman E.K."/>
            <person name="Lin Y.C."/>
            <person name="Napier J."/>
            <person name="Ogata H."/>
            <person name="Sarno A.F."/>
            <person name="Shmutz J."/>
            <person name="Schroeder D."/>
            <person name="de Vargas C."/>
            <person name="Verret F."/>
            <person name="von Dassow P."/>
            <person name="Valentin K."/>
            <person name="Van de Peer Y."/>
            <person name="Wheeler G."/>
            <person name="Dacks J.B."/>
            <person name="Delwiche C.F."/>
            <person name="Dyhrman S.T."/>
            <person name="Glockner G."/>
            <person name="John U."/>
            <person name="Richards T."/>
            <person name="Worden A.Z."/>
            <person name="Zhang X."/>
            <person name="Grigoriev I.V."/>
            <person name="Allen A.E."/>
            <person name="Bidle K."/>
            <person name="Borodovsky M."/>
            <person name="Bowler C."/>
            <person name="Brownlee C."/>
            <person name="Cock J.M."/>
            <person name="Elias M."/>
            <person name="Gladyshev V.N."/>
            <person name="Groth M."/>
            <person name="Guda C."/>
            <person name="Hadaegh A."/>
            <person name="Iglesias-Rodriguez M.D."/>
            <person name="Jenkins J."/>
            <person name="Jones B.M."/>
            <person name="Lawson T."/>
            <person name="Leese F."/>
            <person name="Lindquist E."/>
            <person name="Lobanov A."/>
            <person name="Lomsadze A."/>
            <person name="Malik S.B."/>
            <person name="Marsh M.E."/>
            <person name="Mackinder L."/>
            <person name="Mock T."/>
            <person name="Mueller-Roeber B."/>
            <person name="Pagarete A."/>
            <person name="Parker M."/>
            <person name="Probert I."/>
            <person name="Quesneville H."/>
            <person name="Raines C."/>
            <person name="Rensing S.A."/>
            <person name="Riano-Pachon D.M."/>
            <person name="Richier S."/>
            <person name="Rokitta S."/>
            <person name="Shiraiwa Y."/>
            <person name="Soanes D.M."/>
            <person name="van der Giezen M."/>
            <person name="Wahlund T.M."/>
            <person name="Williams B."/>
            <person name="Wilson W."/>
            <person name="Wolfe G."/>
            <person name="Wurch L.L."/>
        </authorList>
    </citation>
    <scope>NUCLEOTIDE SEQUENCE</scope>
</reference>
<dbReference type="InterPro" id="IPR043183">
    <property type="entry name" value="DNJB2/6-like"/>
</dbReference>
<reference evidence="2" key="2">
    <citation type="submission" date="2024-10" db="UniProtKB">
        <authorList>
            <consortium name="EnsemblProtists"/>
        </authorList>
    </citation>
    <scope>IDENTIFICATION</scope>
</reference>
<feature type="compositionally biased region" description="Basic and acidic residues" evidence="1">
    <location>
        <begin position="195"/>
        <end position="209"/>
    </location>
</feature>
<feature type="compositionally biased region" description="Gly residues" evidence="1">
    <location>
        <begin position="135"/>
        <end position="144"/>
    </location>
</feature>
<proteinExistence type="predicted"/>
<dbReference type="GeneID" id="17261278"/>
<dbReference type="AlphaFoldDB" id="A0A0D3IV34"/>
<dbReference type="Gene3D" id="1.10.287.110">
    <property type="entry name" value="DnaJ domain"/>
    <property type="match status" value="1"/>
</dbReference>
<dbReference type="HOGENOM" id="CLU_1274319_0_0_1"/>